<reference evidence="2 3" key="1">
    <citation type="submission" date="2013-04" db="EMBL/GenBank/DDBJ databases">
        <title>The Genome Sequence of Treponema vincentii F0403.</title>
        <authorList>
            <consortium name="The Broad Institute Genomics Platform"/>
            <person name="Earl A."/>
            <person name="Ward D."/>
            <person name="Feldgarden M."/>
            <person name="Gevers D."/>
            <person name="Leonetti C."/>
            <person name="Izard J."/>
            <person name="Walker B."/>
            <person name="Young S."/>
            <person name="Zeng Q."/>
            <person name="Gargeya S."/>
            <person name="Fitzgerald M."/>
            <person name="Haas B."/>
            <person name="Abouelleil A."/>
            <person name="Allen A.W."/>
            <person name="Alvarado L."/>
            <person name="Arachchi H.M."/>
            <person name="Berlin A.M."/>
            <person name="Chapman S.B."/>
            <person name="Gainer-Dewar J."/>
            <person name="Goldberg J."/>
            <person name="Griggs A."/>
            <person name="Gujja S."/>
            <person name="Hansen M."/>
            <person name="Howarth C."/>
            <person name="Imamovic A."/>
            <person name="Ireland A."/>
            <person name="Larimer J."/>
            <person name="McCowan C."/>
            <person name="Murphy C."/>
            <person name="Pearson M."/>
            <person name="Poon T.W."/>
            <person name="Priest M."/>
            <person name="Roberts A."/>
            <person name="Saif S."/>
            <person name="Shea T."/>
            <person name="Sisk P."/>
            <person name="Sykes S."/>
            <person name="Wortman J."/>
            <person name="Nusbaum C."/>
            <person name="Birren B."/>
        </authorList>
    </citation>
    <scope>NUCLEOTIDE SEQUENCE [LARGE SCALE GENOMIC DNA]</scope>
    <source>
        <strain evidence="2 3">F0403</strain>
    </source>
</reference>
<feature type="compositionally biased region" description="Low complexity" evidence="1">
    <location>
        <begin position="1527"/>
        <end position="1540"/>
    </location>
</feature>
<protein>
    <submittedName>
        <fullName evidence="2">Uncharacterized protein</fullName>
    </submittedName>
</protein>
<feature type="region of interest" description="Disordered" evidence="1">
    <location>
        <begin position="1522"/>
        <end position="1550"/>
    </location>
</feature>
<dbReference type="HOGENOM" id="CLU_245655_0_0_12"/>
<proteinExistence type="predicted"/>
<name>S3LSD6_9SPIR</name>
<dbReference type="Proteomes" id="UP000014605">
    <property type="component" value="Unassembled WGS sequence"/>
</dbReference>
<dbReference type="EMBL" id="ATFC01000005">
    <property type="protein sequence ID" value="EPF47362.1"/>
    <property type="molecule type" value="Genomic_DNA"/>
</dbReference>
<evidence type="ECO:0000256" key="1">
    <source>
        <dbReference type="SAM" id="MobiDB-lite"/>
    </source>
</evidence>
<sequence>TGIDSTGEVYYNIDAEVNAASPDTTKKLTKATPNPSDPKYKATIDISGLADGEHKIYFLVKAGSGATDADSTDFTVDKKAPVVEILSPNLSRSQSGDFTMRGSAVDTPSGVKSIKYIAGKQNSGDITVKPAETSSAWKPLDLSGDSWDIPFTGTDNITQKAKAQALGKKVEGLAAGVELYDIPVFFLVEDKAGESTQKGNTAIITKTIRVDPNGDIPEITVLSPDANQVLGGTIRISGTVSVPNPAAGTVGSVWIQITDKKDGSGNPDFNQNATFGTINWCPSPDGKQLTSYLAGNPYWSVEINGNKEFEPSTGTQRTIWFRLRGKNNKPTPEPGQWTEPVKIVVDKAAPTITGMKVATEAKIGTAIPSGFDAENQDYVSNMWIKGDNLYLCADLAHDAGIEQIDISGSYFGASTITLKDDSQITGSNINNSGKAWFTQSSVPSTTTAKNYKMHIPLKTTTNPGSNNGFTVNVTIKAKKQGEIDGLTAQASFSLKYDNSTPTAAFGTKIASSGTIQVSETSFTDPALIGKTNINTSTKFFASGEDIAITGFDRSIGKVTLYSAPAHPTKGYLIYSPIEYLRPDGSGKVGVFGAAYDVGAGVEKVKVNYNNASTTEITLESPSGVQTDVGNGDVNFVTWKGVIDVGSFADGKGKIIITPIDRANNEHAPIEVDVKLKKNLLKITGVELGTDINRNGSIENVGSTVETKTLALTYDADKPNGIDSEKYDWHGKADADAFRFKNATSHIKVDISGGNGTKKYTLKCLTNGQDVHGLTELSAGVITLDAAAFTKIGQSDDLNTTNPKKRKLLLTLWDSAAGLSVGTNTWKAELELDVIVDTKDRIAPTNVIDPFKWVSKTENSLYGNSSDNGHIEIGTDLNTTVFNQTSGLMDMDDKVSGKISITGTAHDDQVIKEIWAKIDGFTFTGIDGAAEGAETKLATYTSGSFSDIGDFDTNGWHFSIVSNDLSVETGHTVKWKLDWNTAKISGGVGLDKTIAIKVKDESTETSHAVSATRRVDVVPYVSGLTTALSDLGGNAPDLYARTALGRYPVKDGETIKVHGFNLTGAACTVGGVSCGTLSADGSSWKLTLSANAKSGALTATVGTIAAINNTNNNDKPYNKGVKTANNDRLTDDVYLDVWQFNSEAVKSKDASVTYPMMKIHPDAENNGRIGFAFANGTSWFSMASSSKSYTIFQKNWDLYQNVGFAYGPDGTSYGIASGTDVNTSLNPDTCSLATFFEVNPSGSYDHTDANYKGWGGIAFESIGLGDGNINKNRIQSPAIAAGQNVYIAYYDLLKKQLRFRTKNKIVNISTPLANPKDSNSGNYQIIVNGSTPFVALGVVSEFNAAGTATSDKAVVLAYYDAAPRQLKLKYKTALDVTTAWTDNDSVNFSGGQDVQLAVDRSGGIHLAYTTSSGDLAYAYSASYSGTFTEYIVDSYSLTGSRLTIDVANDINGKPIPYIGYFMQGGGVPKLAYLKDGAVLEAGAKNDYYTGKWEVSVVPTPKAYDTYAAGNKVNVGVWKKKTDGKLTEGKTGSSSSGTENGNVYGNGTSNPVLGYVIEEGTIETAQKK</sequence>
<accession>S3LSD6</accession>
<comment type="caution">
    <text evidence="2">The sequence shown here is derived from an EMBL/GenBank/DDBJ whole genome shotgun (WGS) entry which is preliminary data.</text>
</comment>
<evidence type="ECO:0000313" key="3">
    <source>
        <dbReference type="Proteomes" id="UP000014605"/>
    </source>
</evidence>
<organism evidence="2 3">
    <name type="scientific">Treponema vincentii F0403</name>
    <dbReference type="NCBI Taxonomy" id="1125702"/>
    <lineage>
        <taxon>Bacteria</taxon>
        <taxon>Pseudomonadati</taxon>
        <taxon>Spirochaetota</taxon>
        <taxon>Spirochaetia</taxon>
        <taxon>Spirochaetales</taxon>
        <taxon>Treponemataceae</taxon>
        <taxon>Treponema</taxon>
    </lineage>
</organism>
<evidence type="ECO:0000313" key="2">
    <source>
        <dbReference type="EMBL" id="EPF47362.1"/>
    </source>
</evidence>
<gene>
    <name evidence="2" type="ORF">HMPREF1222_00830</name>
</gene>
<keyword evidence="3" id="KW-1185">Reference proteome</keyword>
<dbReference type="PATRIC" id="fig|1125702.3.peg.864"/>
<feature type="non-terminal residue" evidence="2">
    <location>
        <position position="1"/>
    </location>
</feature>